<gene>
    <name evidence="1" type="ORF">GCM10011342_15470</name>
</gene>
<protein>
    <submittedName>
        <fullName evidence="1">Peptidase</fullName>
    </submittedName>
</protein>
<dbReference type="InterPro" id="IPR010836">
    <property type="entry name" value="SapC"/>
</dbReference>
<reference evidence="1" key="2">
    <citation type="submission" date="2020-09" db="EMBL/GenBank/DDBJ databases">
        <authorList>
            <person name="Sun Q."/>
            <person name="Zhou Y."/>
        </authorList>
    </citation>
    <scope>NUCLEOTIDE SEQUENCE</scope>
    <source>
        <strain evidence="1">CGMCC 1.12921</strain>
    </source>
</reference>
<evidence type="ECO:0000313" key="2">
    <source>
        <dbReference type="Proteomes" id="UP000613582"/>
    </source>
</evidence>
<sequence>MPRHVSLNNVDHANLKVRTEYSAELGDAVMSSPVFPHEFRNVQAHYPIVFSKESSGRFRPLALFGLEQDSNLFLHGDEWDANYVPMAMRMPPFLIGFAFPGGGESQMEVHIDVEHPRVSETEGQPLFLPQGGQTDFLKQIAGMLTEIHHAESNVQSFCALLDEMDLIEPFSLDVTLDDGTKGRLAGLYTIAEEKLYTLDTERLGRLQDHNFLLPVYMAVASISQFRSLIDRRNRRGTR</sequence>
<dbReference type="RefSeq" id="WP_188158971.1">
    <property type="nucleotide sequence ID" value="NZ_BMGH01000001.1"/>
</dbReference>
<proteinExistence type="predicted"/>
<dbReference type="Proteomes" id="UP000613582">
    <property type="component" value="Unassembled WGS sequence"/>
</dbReference>
<organism evidence="1 2">
    <name type="scientific">Aquisalinus flavus</name>
    <dbReference type="NCBI Taxonomy" id="1526572"/>
    <lineage>
        <taxon>Bacteria</taxon>
        <taxon>Pseudomonadati</taxon>
        <taxon>Pseudomonadota</taxon>
        <taxon>Alphaproteobacteria</taxon>
        <taxon>Parvularculales</taxon>
        <taxon>Parvularculaceae</taxon>
        <taxon>Aquisalinus</taxon>
    </lineage>
</organism>
<dbReference type="EMBL" id="BMGH01000001">
    <property type="protein sequence ID" value="GGD07552.1"/>
    <property type="molecule type" value="Genomic_DNA"/>
</dbReference>
<name>A0A8J2V2U3_9PROT</name>
<reference evidence="1" key="1">
    <citation type="journal article" date="2014" name="Int. J. Syst. Evol. Microbiol.">
        <title>Complete genome sequence of Corynebacterium casei LMG S-19264T (=DSM 44701T), isolated from a smear-ripened cheese.</title>
        <authorList>
            <consortium name="US DOE Joint Genome Institute (JGI-PGF)"/>
            <person name="Walter F."/>
            <person name="Albersmeier A."/>
            <person name="Kalinowski J."/>
            <person name="Ruckert C."/>
        </authorList>
    </citation>
    <scope>NUCLEOTIDE SEQUENCE</scope>
    <source>
        <strain evidence="1">CGMCC 1.12921</strain>
    </source>
</reference>
<evidence type="ECO:0000313" key="1">
    <source>
        <dbReference type="EMBL" id="GGD07552.1"/>
    </source>
</evidence>
<keyword evidence="2" id="KW-1185">Reference proteome</keyword>
<accession>A0A8J2V2U3</accession>
<dbReference type="Pfam" id="PF07277">
    <property type="entry name" value="SapC"/>
    <property type="match status" value="1"/>
</dbReference>
<dbReference type="AlphaFoldDB" id="A0A8J2V2U3"/>
<comment type="caution">
    <text evidence="1">The sequence shown here is derived from an EMBL/GenBank/DDBJ whole genome shotgun (WGS) entry which is preliminary data.</text>
</comment>